<protein>
    <submittedName>
        <fullName evidence="2">Uncharacterized protein</fullName>
    </submittedName>
</protein>
<comment type="caution">
    <text evidence="2">The sequence shown here is derived from an EMBL/GenBank/DDBJ whole genome shotgun (WGS) entry which is preliminary data.</text>
</comment>
<dbReference type="RefSeq" id="WP_190828375.1">
    <property type="nucleotide sequence ID" value="NZ_CAWPPI010000048.1"/>
</dbReference>
<keyword evidence="3" id="KW-1185">Reference proteome</keyword>
<organism evidence="2 3">
    <name type="scientific">Iningainema tapete BLCC-T55</name>
    <dbReference type="NCBI Taxonomy" id="2748662"/>
    <lineage>
        <taxon>Bacteria</taxon>
        <taxon>Bacillati</taxon>
        <taxon>Cyanobacteriota</taxon>
        <taxon>Cyanophyceae</taxon>
        <taxon>Nostocales</taxon>
        <taxon>Scytonemataceae</taxon>
        <taxon>Iningainema tapete</taxon>
    </lineage>
</organism>
<sequence length="138" mass="15088">MNTVRLKKRGMSVLLVAIAFLLGYQTNAASVPSQTNLAQSTTTTKQPQRGTLEVVAELPIRPWNHAVTRDGRIFATVLIYRFDFGDDVAPTSKALPQDLAVDERNGFVYLADIGTQLPSPSLVRLPQLWGTNVAAYSS</sequence>
<gene>
    <name evidence="2" type="ORF">ICL16_12900</name>
</gene>
<proteinExistence type="predicted"/>
<evidence type="ECO:0000313" key="3">
    <source>
        <dbReference type="Proteomes" id="UP000629098"/>
    </source>
</evidence>
<feature type="chain" id="PRO_5035241338" evidence="1">
    <location>
        <begin position="29"/>
        <end position="138"/>
    </location>
</feature>
<feature type="signal peptide" evidence="1">
    <location>
        <begin position="1"/>
        <end position="28"/>
    </location>
</feature>
<evidence type="ECO:0000256" key="1">
    <source>
        <dbReference type="SAM" id="SignalP"/>
    </source>
</evidence>
<reference evidence="2" key="1">
    <citation type="submission" date="2020-09" db="EMBL/GenBank/DDBJ databases">
        <title>Iningainema tapete sp. nov. (Scytonemataceae, Cyanobacteria) from greenhouses in central Florida (USA) produces two types of nodularin with biosynthetic potential for microcystin-LR and anabaenopeptins.</title>
        <authorList>
            <person name="Berthold D.E."/>
            <person name="Lefler F.W."/>
            <person name="Huang I.-S."/>
            <person name="Abdulla H."/>
            <person name="Zimba P.V."/>
            <person name="Laughinghouse H.D. IV."/>
        </authorList>
    </citation>
    <scope>NUCLEOTIDE SEQUENCE</scope>
    <source>
        <strain evidence="2">BLCCT55</strain>
    </source>
</reference>
<evidence type="ECO:0000313" key="2">
    <source>
        <dbReference type="EMBL" id="MBD2772946.1"/>
    </source>
</evidence>
<dbReference type="Proteomes" id="UP000629098">
    <property type="component" value="Unassembled WGS sequence"/>
</dbReference>
<dbReference type="EMBL" id="JACXAE010000048">
    <property type="protein sequence ID" value="MBD2772946.1"/>
    <property type="molecule type" value="Genomic_DNA"/>
</dbReference>
<dbReference type="AlphaFoldDB" id="A0A8J6XIF8"/>
<keyword evidence="1" id="KW-0732">Signal</keyword>
<name>A0A8J6XIF8_9CYAN</name>
<accession>A0A8J6XIF8</accession>